<dbReference type="RefSeq" id="WP_243070441.1">
    <property type="nucleotide sequence ID" value="NZ_JAIVFL010000001.1"/>
</dbReference>
<dbReference type="EMBL" id="JAIVFL010000001">
    <property type="protein sequence ID" value="MCI4673951.1"/>
    <property type="molecule type" value="Genomic_DNA"/>
</dbReference>
<dbReference type="Proteomes" id="UP001139068">
    <property type="component" value="Unassembled WGS sequence"/>
</dbReference>
<keyword evidence="1" id="KW-0812">Transmembrane</keyword>
<feature type="transmembrane region" description="Helical" evidence="1">
    <location>
        <begin position="115"/>
        <end position="137"/>
    </location>
</feature>
<dbReference type="Gene3D" id="3.30.300.30">
    <property type="match status" value="1"/>
</dbReference>
<keyword evidence="1" id="KW-1133">Transmembrane helix</keyword>
<keyword evidence="3" id="KW-1185">Reference proteome</keyword>
<protein>
    <recommendedName>
        <fullName evidence="4">AMP-binding enzyme C-terminal domain-containing protein</fullName>
    </recommendedName>
</protein>
<evidence type="ECO:0000313" key="2">
    <source>
        <dbReference type="EMBL" id="MCI4673951.1"/>
    </source>
</evidence>
<gene>
    <name evidence="2" type="ORF">K9U37_02885</name>
</gene>
<keyword evidence="1" id="KW-0472">Membrane</keyword>
<evidence type="ECO:0008006" key="4">
    <source>
        <dbReference type="Google" id="ProtNLM"/>
    </source>
</evidence>
<proteinExistence type="predicted"/>
<organism evidence="2 3">
    <name type="scientific">Candidatus Mycolicibacterium alkanivorans</name>
    <dbReference type="NCBI Taxonomy" id="2954114"/>
    <lineage>
        <taxon>Bacteria</taxon>
        <taxon>Bacillati</taxon>
        <taxon>Actinomycetota</taxon>
        <taxon>Actinomycetes</taxon>
        <taxon>Mycobacteriales</taxon>
        <taxon>Mycobacteriaceae</taxon>
        <taxon>Mycolicibacterium</taxon>
    </lineage>
</organism>
<sequence length="156" mass="16160">MFASADPAGGSERLVVVAETRATGADAKKALRAVITATTVDLLGLAPDDVVLAPPGAVLKTSSGKIRRTACRELYEQGKIGAPVAPLWWELARIRLRGLATSARRARGRAAAVGFAAYAPTLFTVLGLGVIALLAVLPRMRGGGGRCAVQRGCWPA</sequence>
<dbReference type="InterPro" id="IPR045851">
    <property type="entry name" value="AMP-bd_C_sf"/>
</dbReference>
<name>A0ABS9YRT8_9MYCO</name>
<reference evidence="2" key="1">
    <citation type="journal article" date="2022" name="ISME J.">
        <title>Identification of active gaseous-alkane degraders at natural gas seeps.</title>
        <authorList>
            <person name="Farhan Ul Haque M."/>
            <person name="Hernandez M."/>
            <person name="Crombie A.T."/>
            <person name="Murrell J.C."/>
        </authorList>
    </citation>
    <scope>NUCLEOTIDE SEQUENCE</scope>
    <source>
        <strain evidence="2">ANDR5</strain>
    </source>
</reference>
<comment type="caution">
    <text evidence="2">The sequence shown here is derived from an EMBL/GenBank/DDBJ whole genome shotgun (WGS) entry which is preliminary data.</text>
</comment>
<evidence type="ECO:0000256" key="1">
    <source>
        <dbReference type="SAM" id="Phobius"/>
    </source>
</evidence>
<accession>A0ABS9YRT8</accession>
<evidence type="ECO:0000313" key="3">
    <source>
        <dbReference type="Proteomes" id="UP001139068"/>
    </source>
</evidence>